<gene>
    <name evidence="1" type="ORF">PECAL_2P02600</name>
</gene>
<name>A0A8J2SGF8_9STRA</name>
<dbReference type="EMBL" id="CAKKNE010000002">
    <property type="protein sequence ID" value="CAH0367246.1"/>
    <property type="molecule type" value="Genomic_DNA"/>
</dbReference>
<dbReference type="AlphaFoldDB" id="A0A8J2SGF8"/>
<accession>A0A8J2SGF8</accession>
<sequence>MRADQGLHRRRGVRRAVDLARREQPAEAVLQFLCVGVVVCAHFFFPQPCCESASHAFSAFTVSLRPTRAQQGCTLCTAEVPVHSQMSANRMYCRTRHSLQSTQ</sequence>
<reference evidence="1" key="1">
    <citation type="submission" date="2021-11" db="EMBL/GenBank/DDBJ databases">
        <authorList>
            <consortium name="Genoscope - CEA"/>
            <person name="William W."/>
        </authorList>
    </citation>
    <scope>NUCLEOTIDE SEQUENCE</scope>
</reference>
<proteinExistence type="predicted"/>
<dbReference type="Proteomes" id="UP000789595">
    <property type="component" value="Unassembled WGS sequence"/>
</dbReference>
<keyword evidence="2" id="KW-1185">Reference proteome</keyword>
<evidence type="ECO:0000313" key="1">
    <source>
        <dbReference type="EMBL" id="CAH0367246.1"/>
    </source>
</evidence>
<protein>
    <submittedName>
        <fullName evidence="1">Uncharacterized protein</fullName>
    </submittedName>
</protein>
<organism evidence="1 2">
    <name type="scientific">Pelagomonas calceolata</name>
    <dbReference type="NCBI Taxonomy" id="35677"/>
    <lineage>
        <taxon>Eukaryota</taxon>
        <taxon>Sar</taxon>
        <taxon>Stramenopiles</taxon>
        <taxon>Ochrophyta</taxon>
        <taxon>Pelagophyceae</taxon>
        <taxon>Pelagomonadales</taxon>
        <taxon>Pelagomonadaceae</taxon>
        <taxon>Pelagomonas</taxon>
    </lineage>
</organism>
<evidence type="ECO:0000313" key="2">
    <source>
        <dbReference type="Proteomes" id="UP000789595"/>
    </source>
</evidence>
<comment type="caution">
    <text evidence="1">The sequence shown here is derived from an EMBL/GenBank/DDBJ whole genome shotgun (WGS) entry which is preliminary data.</text>
</comment>